<proteinExistence type="predicted"/>
<evidence type="ECO:0000313" key="2">
    <source>
        <dbReference type="Proteomes" id="UP000183843"/>
    </source>
</evidence>
<dbReference type="AlphaFoldDB" id="A0A1I0V5G6"/>
<dbReference type="EMBL" id="FOJX01000001">
    <property type="protein sequence ID" value="SFA71502.1"/>
    <property type="molecule type" value="Genomic_DNA"/>
</dbReference>
<dbReference type="Proteomes" id="UP000183843">
    <property type="component" value="Unassembled WGS sequence"/>
</dbReference>
<dbReference type="Gene3D" id="2.40.10.270">
    <property type="entry name" value="Bacteriophage SPP1 head-tail adaptor protein"/>
    <property type="match status" value="1"/>
</dbReference>
<gene>
    <name evidence="1" type="ORF">SAMN05216587_101282</name>
</gene>
<accession>A0A1I0V5G6</accession>
<dbReference type="Pfam" id="PF05521">
    <property type="entry name" value="Phage_HCP"/>
    <property type="match status" value="1"/>
</dbReference>
<protein>
    <submittedName>
        <fullName evidence="1">Head-tail adaptor</fullName>
    </submittedName>
</protein>
<dbReference type="RefSeq" id="WP_074811988.1">
    <property type="nucleotide sequence ID" value="NZ_FOJX01000001.1"/>
</dbReference>
<sequence>MYVSLSELRQRVKILRPVTEEDEVGNLIERGRTELATVWAKVLPYATRISDGYAEKVDEVSYRVVIRYREGIQVTDILEWRGKTLIMSAPPYALDGLRKYLVMETKELVEDG</sequence>
<dbReference type="InterPro" id="IPR038666">
    <property type="entry name" value="SSP1_head-tail_sf"/>
</dbReference>
<evidence type="ECO:0000313" key="1">
    <source>
        <dbReference type="EMBL" id="SFA71502.1"/>
    </source>
</evidence>
<organism evidence="1 2">
    <name type="scientific">Selenomonas ruminantium</name>
    <dbReference type="NCBI Taxonomy" id="971"/>
    <lineage>
        <taxon>Bacteria</taxon>
        <taxon>Bacillati</taxon>
        <taxon>Bacillota</taxon>
        <taxon>Negativicutes</taxon>
        <taxon>Selenomonadales</taxon>
        <taxon>Selenomonadaceae</taxon>
        <taxon>Selenomonas</taxon>
    </lineage>
</organism>
<dbReference type="InterPro" id="IPR008767">
    <property type="entry name" value="Phage_SPP1_head-tail_adaptor"/>
</dbReference>
<name>A0A1I0V5G6_SELRU</name>
<reference evidence="1 2" key="1">
    <citation type="submission" date="2016-10" db="EMBL/GenBank/DDBJ databases">
        <authorList>
            <person name="de Groot N.N."/>
        </authorList>
    </citation>
    <scope>NUCLEOTIDE SEQUENCE [LARGE SCALE GENOMIC DNA]</scope>
    <source>
        <strain evidence="1 2">L14</strain>
    </source>
</reference>